<reference evidence="8" key="1">
    <citation type="submission" date="2016-10" db="EMBL/GenBank/DDBJ databases">
        <authorList>
            <person name="Varghese N."/>
            <person name="Submissions S."/>
        </authorList>
    </citation>
    <scope>NUCLEOTIDE SEQUENCE [LARGE SCALE GENOMIC DNA]</scope>
    <source>
        <strain evidence="8">DSM 44771</strain>
    </source>
</reference>
<accession>A0A1I6SCE1</accession>
<sequence>MRTLAKSALPLTLLALASCGQQATPATPAAPGAIGVEAGDDACKVSSTTAPAGTITFDVRNTGSQVTEFYLLGDGDKIISEVENIGPGMNRQLVAQVPEGGKYTTACKPGMQGDGIRGEFTVTGSAQAVTSPEAARAVATYKSYVDRQAEELKAGTGEFVQAVKAGDVERAKALYPKARLPWERIEPVAESFGDLDPKIDGREADLEPGQPFTGYHRLEKDLWVTGLQPDSPAIADQLAADVDQLVAQARGVEPTPADVANGAKELLDEVATGKVTGEEEIFSHTDLWDFQANVDGAEQVVESLRPVLSAKDPQLLGELDRDFASVRSLLDRYKTGDGFKLYQELTPEQVKELAAAVDALSEPLSTTAGVVTR</sequence>
<dbReference type="PANTHER" id="PTHR39192:SF1">
    <property type="entry name" value="IRON UPTAKE SYSTEM COMPONENT EFEO"/>
    <property type="match status" value="1"/>
</dbReference>
<dbReference type="InterPro" id="IPR038352">
    <property type="entry name" value="Imelysin_sf"/>
</dbReference>
<dbReference type="Pfam" id="PF09375">
    <property type="entry name" value="Peptidase_M75"/>
    <property type="match status" value="1"/>
</dbReference>
<feature type="signal peptide" evidence="4">
    <location>
        <begin position="1"/>
        <end position="23"/>
    </location>
</feature>
<dbReference type="InterPro" id="IPR034981">
    <property type="entry name" value="Imelysin-like_EfeO/Algp7"/>
</dbReference>
<dbReference type="Gene3D" id="1.20.1420.20">
    <property type="entry name" value="M75 peptidase, HXXE motif"/>
    <property type="match status" value="1"/>
</dbReference>
<evidence type="ECO:0000313" key="8">
    <source>
        <dbReference type="Proteomes" id="UP000198852"/>
    </source>
</evidence>
<dbReference type="NCBIfam" id="NF041757">
    <property type="entry name" value="EfeO"/>
    <property type="match status" value="1"/>
</dbReference>
<dbReference type="EMBL" id="FOZX01000004">
    <property type="protein sequence ID" value="SFS74636.1"/>
    <property type="molecule type" value="Genomic_DNA"/>
</dbReference>
<dbReference type="CDD" id="cd14656">
    <property type="entry name" value="Imelysin-like_EfeO"/>
    <property type="match status" value="1"/>
</dbReference>
<dbReference type="InterPro" id="IPR050894">
    <property type="entry name" value="EfeM/EfeO_iron_uptake"/>
</dbReference>
<evidence type="ECO:0000313" key="7">
    <source>
        <dbReference type="EMBL" id="SFS74636.1"/>
    </source>
</evidence>
<keyword evidence="3 4" id="KW-0732">Signal</keyword>
<dbReference type="Pfam" id="PF13473">
    <property type="entry name" value="Cupredoxin_1"/>
    <property type="match status" value="1"/>
</dbReference>
<evidence type="ECO:0000259" key="6">
    <source>
        <dbReference type="Pfam" id="PF13473"/>
    </source>
</evidence>
<dbReference type="Gene3D" id="2.60.40.420">
    <property type="entry name" value="Cupredoxins - blue copper proteins"/>
    <property type="match status" value="1"/>
</dbReference>
<dbReference type="PROSITE" id="PS51257">
    <property type="entry name" value="PROKAR_LIPOPROTEIN"/>
    <property type="match status" value="1"/>
</dbReference>
<dbReference type="InterPro" id="IPR028096">
    <property type="entry name" value="EfeO_Cupredoxin"/>
</dbReference>
<dbReference type="PANTHER" id="PTHR39192">
    <property type="entry name" value="IRON UPTAKE SYSTEM COMPONENT EFEO"/>
    <property type="match status" value="1"/>
</dbReference>
<dbReference type="RefSeq" id="WP_175548109.1">
    <property type="nucleotide sequence ID" value="NZ_FOZX01000004.1"/>
</dbReference>
<evidence type="ECO:0000256" key="4">
    <source>
        <dbReference type="SAM" id="SignalP"/>
    </source>
</evidence>
<dbReference type="STRING" id="95161.SAMN05660874_03091"/>
<name>A0A1I6SCE1_9PSEU</name>
<organism evidence="7 8">
    <name type="scientific">Saccharopolyspora flava</name>
    <dbReference type="NCBI Taxonomy" id="95161"/>
    <lineage>
        <taxon>Bacteria</taxon>
        <taxon>Bacillati</taxon>
        <taxon>Actinomycetota</taxon>
        <taxon>Actinomycetes</taxon>
        <taxon>Pseudonocardiales</taxon>
        <taxon>Pseudonocardiaceae</taxon>
        <taxon>Saccharopolyspora</taxon>
    </lineage>
</organism>
<evidence type="ECO:0000256" key="3">
    <source>
        <dbReference type="ARBA" id="ARBA00022729"/>
    </source>
</evidence>
<evidence type="ECO:0000256" key="2">
    <source>
        <dbReference type="ARBA" id="ARBA00005989"/>
    </source>
</evidence>
<dbReference type="InterPro" id="IPR018976">
    <property type="entry name" value="Imelysin-like"/>
</dbReference>
<feature type="domain" description="Imelysin-like" evidence="5">
    <location>
        <begin position="137"/>
        <end position="366"/>
    </location>
</feature>
<dbReference type="Proteomes" id="UP000198852">
    <property type="component" value="Unassembled WGS sequence"/>
</dbReference>
<comment type="similarity">
    <text evidence="2">Belongs to the EfeM/EfeO family.</text>
</comment>
<proteinExistence type="inferred from homology"/>
<feature type="domain" description="EfeO-type cupredoxin-like" evidence="6">
    <location>
        <begin position="17"/>
        <end position="122"/>
    </location>
</feature>
<dbReference type="InterPro" id="IPR008972">
    <property type="entry name" value="Cupredoxin"/>
</dbReference>
<protein>
    <submittedName>
        <fullName evidence="7">Iron uptake system component EfeO</fullName>
    </submittedName>
</protein>
<feature type="chain" id="PRO_5038501107" evidence="4">
    <location>
        <begin position="24"/>
        <end position="373"/>
    </location>
</feature>
<gene>
    <name evidence="7" type="ORF">SAMN05660874_03091</name>
</gene>
<keyword evidence="8" id="KW-1185">Reference proteome</keyword>
<dbReference type="GO" id="GO:0042597">
    <property type="term" value="C:periplasmic space"/>
    <property type="evidence" value="ECO:0007669"/>
    <property type="project" value="UniProtKB-SubCell"/>
</dbReference>
<dbReference type="InterPro" id="IPR053377">
    <property type="entry name" value="Iron_uptake_EfeM/EfeO"/>
</dbReference>
<dbReference type="AlphaFoldDB" id="A0A1I6SCE1"/>
<evidence type="ECO:0000256" key="1">
    <source>
        <dbReference type="ARBA" id="ARBA00004418"/>
    </source>
</evidence>
<evidence type="ECO:0000259" key="5">
    <source>
        <dbReference type="Pfam" id="PF09375"/>
    </source>
</evidence>
<comment type="subcellular location">
    <subcellularLocation>
        <location evidence="1">Periplasm</location>
    </subcellularLocation>
</comment>